<dbReference type="AlphaFoldDB" id="A0AA39H4Z2"/>
<feature type="region of interest" description="Disordered" evidence="1">
    <location>
        <begin position="1"/>
        <end position="64"/>
    </location>
</feature>
<evidence type="ECO:0000256" key="1">
    <source>
        <dbReference type="SAM" id="MobiDB-lite"/>
    </source>
</evidence>
<dbReference type="EMBL" id="JAUCMV010000005">
    <property type="protein sequence ID" value="KAK0399306.1"/>
    <property type="molecule type" value="Genomic_DNA"/>
</dbReference>
<accession>A0AA39H4Z2</accession>
<feature type="compositionally biased region" description="Basic and acidic residues" evidence="1">
    <location>
        <begin position="1"/>
        <end position="18"/>
    </location>
</feature>
<evidence type="ECO:0000313" key="4">
    <source>
        <dbReference type="Proteomes" id="UP001175271"/>
    </source>
</evidence>
<comment type="caution">
    <text evidence="3">The sequence shown here is derived from an EMBL/GenBank/DDBJ whole genome shotgun (WGS) entry which is preliminary data.</text>
</comment>
<evidence type="ECO:0000256" key="2">
    <source>
        <dbReference type="SAM" id="Phobius"/>
    </source>
</evidence>
<feature type="transmembrane region" description="Helical" evidence="2">
    <location>
        <begin position="148"/>
        <end position="165"/>
    </location>
</feature>
<keyword evidence="2" id="KW-0812">Transmembrane</keyword>
<gene>
    <name evidence="3" type="ORF">QR680_002983</name>
</gene>
<name>A0AA39H4Z2_9BILA</name>
<keyword evidence="2" id="KW-0472">Membrane</keyword>
<keyword evidence="2" id="KW-1133">Transmembrane helix</keyword>
<reference evidence="3" key="1">
    <citation type="submission" date="2023-06" db="EMBL/GenBank/DDBJ databases">
        <title>Genomic analysis of the entomopathogenic nematode Steinernema hermaphroditum.</title>
        <authorList>
            <person name="Schwarz E.M."/>
            <person name="Heppert J.K."/>
            <person name="Baniya A."/>
            <person name="Schwartz H.T."/>
            <person name="Tan C.-H."/>
            <person name="Antoshechkin I."/>
            <person name="Sternberg P.W."/>
            <person name="Goodrich-Blair H."/>
            <person name="Dillman A.R."/>
        </authorList>
    </citation>
    <scope>NUCLEOTIDE SEQUENCE</scope>
    <source>
        <strain evidence="3">PS9179</strain>
        <tissue evidence="3">Whole animal</tissue>
    </source>
</reference>
<evidence type="ECO:0000313" key="3">
    <source>
        <dbReference type="EMBL" id="KAK0399306.1"/>
    </source>
</evidence>
<keyword evidence="4" id="KW-1185">Reference proteome</keyword>
<sequence>MQEDGDDRHIEAVVEPTRRPHYVRVLPDLPAHPPSVATNHEPHEDQQQAAPALHGSDDFDTSFDDQTLPEEQVEADETVHNGIYATPWRSDLEPVPATSQRRIPPTYDEYLNKRRAQIERVFQLNNESEPIVIPAPPKSKTNSNRCKCIAILILVIILIIIGVAVDRIVENSLRGVSTTASYRESSSFAYLRQDTSASSTLFVQHAGSPYSVSGIQASQLLLTTRPINALQITLSNPGRFVSVYVVANNKLTFIRQLSPAFPWESIDVDADGRITLFATDHKNGQLLVEQFQFELPS</sequence>
<dbReference type="Proteomes" id="UP001175271">
    <property type="component" value="Unassembled WGS sequence"/>
</dbReference>
<protein>
    <submittedName>
        <fullName evidence="3">Uncharacterized protein</fullName>
    </submittedName>
</protein>
<organism evidence="3 4">
    <name type="scientific">Steinernema hermaphroditum</name>
    <dbReference type="NCBI Taxonomy" id="289476"/>
    <lineage>
        <taxon>Eukaryota</taxon>
        <taxon>Metazoa</taxon>
        <taxon>Ecdysozoa</taxon>
        <taxon>Nematoda</taxon>
        <taxon>Chromadorea</taxon>
        <taxon>Rhabditida</taxon>
        <taxon>Tylenchina</taxon>
        <taxon>Panagrolaimomorpha</taxon>
        <taxon>Strongyloidoidea</taxon>
        <taxon>Steinernematidae</taxon>
        <taxon>Steinernema</taxon>
    </lineage>
</organism>
<proteinExistence type="predicted"/>